<evidence type="ECO:0000313" key="2">
    <source>
        <dbReference type="EMBL" id="MDH6064760.1"/>
    </source>
</evidence>
<dbReference type="AlphaFoldDB" id="A0AA43H142"/>
<sequence length="188" mass="22132">MSALSGNNNKLGNKPFLEKRDLPGGYSNSRLWLNKYLSTIDKWGIKEIETRFNQISERVLKIWEYPKISIEEEIDKGEINIFEAEDPTFKKLEYAILFDQKIEVTQVSKLYAEVFKQLFERNPEIFFTTDLYQKINLTHTDAGVRQPVKISDTYFIEGNMDSLNKFERIKQALIAFDCEEELIIKYQP</sequence>
<evidence type="ECO:0000313" key="3">
    <source>
        <dbReference type="Proteomes" id="UP001159370"/>
    </source>
</evidence>
<organism evidence="2 3">
    <name type="scientific">Umezakia ovalisporum FSS-62</name>
    <dbReference type="NCBI Taxonomy" id="2971776"/>
    <lineage>
        <taxon>Bacteria</taxon>
        <taxon>Bacillati</taxon>
        <taxon>Cyanobacteriota</taxon>
        <taxon>Cyanophyceae</taxon>
        <taxon>Nostocales</taxon>
        <taxon>Nodulariaceae</taxon>
        <taxon>Umezakia</taxon>
    </lineage>
</organism>
<accession>A0AA43H142</accession>
<gene>
    <name evidence="2" type="ORF">NWP23_13560</name>
</gene>
<reference evidence="2 3" key="1">
    <citation type="journal article" date="2023" name="J. Phycol.">
        <title>Chrysosporum ovalisporum is synonymous with the true-branching cyanobacterium Umezakia natans (Nostocales/Aphanizomenonaceae).</title>
        <authorList>
            <person name="McGregor G.B."/>
            <person name="Sendall B.C."/>
            <person name="Niiyama Y."/>
            <person name="Tuji A."/>
            <person name="Willis A."/>
        </authorList>
    </citation>
    <scope>NUCLEOTIDE SEQUENCE [LARGE SCALE GENOMIC DNA]</scope>
    <source>
        <strain evidence="2 3">FSS-62</strain>
    </source>
</reference>
<keyword evidence="2" id="KW-0255">Endonuclease</keyword>
<keyword evidence="2" id="KW-0378">Hydrolase</keyword>
<dbReference type="InterPro" id="IPR011089">
    <property type="entry name" value="GmrSD_C"/>
</dbReference>
<keyword evidence="2" id="KW-0540">Nuclease</keyword>
<evidence type="ECO:0000259" key="1">
    <source>
        <dbReference type="Pfam" id="PF07510"/>
    </source>
</evidence>
<protein>
    <submittedName>
        <fullName evidence="2">HNH endonuclease family protein</fullName>
    </submittedName>
</protein>
<comment type="caution">
    <text evidence="2">The sequence shown here is derived from an EMBL/GenBank/DDBJ whole genome shotgun (WGS) entry which is preliminary data.</text>
</comment>
<dbReference type="Pfam" id="PF07510">
    <property type="entry name" value="GmrSD_C"/>
    <property type="match status" value="1"/>
</dbReference>
<dbReference type="GO" id="GO:0004519">
    <property type="term" value="F:endonuclease activity"/>
    <property type="evidence" value="ECO:0007669"/>
    <property type="project" value="UniProtKB-KW"/>
</dbReference>
<dbReference type="EMBL" id="JANQDL010000095">
    <property type="protein sequence ID" value="MDH6064760.1"/>
    <property type="molecule type" value="Genomic_DNA"/>
</dbReference>
<feature type="domain" description="GmrSD restriction endonucleases C-terminal" evidence="1">
    <location>
        <begin position="6"/>
        <end position="56"/>
    </location>
</feature>
<proteinExistence type="predicted"/>
<name>A0AA43H142_9CYAN</name>
<dbReference type="RefSeq" id="WP_280657271.1">
    <property type="nucleotide sequence ID" value="NZ_JANQDL010000095.1"/>
</dbReference>
<dbReference type="Proteomes" id="UP001159370">
    <property type="component" value="Unassembled WGS sequence"/>
</dbReference>